<dbReference type="InterPro" id="IPR003660">
    <property type="entry name" value="HAMP_dom"/>
</dbReference>
<organism evidence="9 10">
    <name type="scientific">Cohnella suwonensis</name>
    <dbReference type="NCBI Taxonomy" id="696072"/>
    <lineage>
        <taxon>Bacteria</taxon>
        <taxon>Bacillati</taxon>
        <taxon>Bacillota</taxon>
        <taxon>Bacilli</taxon>
        <taxon>Bacillales</taxon>
        <taxon>Paenibacillaceae</taxon>
        <taxon>Cohnella</taxon>
    </lineage>
</organism>
<dbReference type="SMART" id="SM00304">
    <property type="entry name" value="HAMP"/>
    <property type="match status" value="1"/>
</dbReference>
<sequence>MFKRIRMKIFFALLLTTALPLAITSGIILYQVDRQIDKDQQFAGNRIKQDLKGQIEDFSVSLSETAYQIYSNPDLIESIALGKEFLSDSRTYDTYRDIQEFFLSVYNQSRVKNILGMYLIRLNEEETLGNFFPSVYPRLEPTYLRSLHEEMSANGQQPLMKVTYRSPYHEPVFQFMYPVRYRGEPVGLLVIDIQEQAFRRLVETYNTFYHGQIYLLDTNGTIVYGTDSAKTGEKFETGLRDGRTVSIQTDVKHALWTLDYEYQIDPEQIFYRRIAFIVIAAAGLLALGISLALSFSITKPIIHMHRNMARINIGDYDARVDVRTKDEIGYLGNQFNRMAETVQQLIEHDLKLRLINQETQIKALQAQISPHFLFNTLQMMAGIAEVNRVPDLKLICQALSNMYRYNMNIQNEWVKMRDEVMHIRNYLVIINKRFPNTIKFRLDMDPGATDFMIPKLILQPIVENAVEHGLIPSPGNRKLLKISVRIRPSEPCMYLSVLDNGTGLDESEMDAIDHLLRHGRMVEDKEEGSIGLYNVHSRIRLICGEDYGIQIKSRKGRGTCVVYRLPIGKEELR</sequence>
<keyword evidence="7" id="KW-1133">Transmembrane helix</keyword>
<keyword evidence="10" id="KW-1185">Reference proteome</keyword>
<dbReference type="RefSeq" id="WP_209746165.1">
    <property type="nucleotide sequence ID" value="NZ_JBHSMH010000090.1"/>
</dbReference>
<dbReference type="PROSITE" id="PS50885">
    <property type="entry name" value="HAMP"/>
    <property type="match status" value="1"/>
</dbReference>
<evidence type="ECO:0000256" key="3">
    <source>
        <dbReference type="ARBA" id="ARBA00022553"/>
    </source>
</evidence>
<evidence type="ECO:0000256" key="4">
    <source>
        <dbReference type="ARBA" id="ARBA00022679"/>
    </source>
</evidence>
<evidence type="ECO:0000256" key="2">
    <source>
        <dbReference type="ARBA" id="ARBA00022475"/>
    </source>
</evidence>
<proteinExistence type="predicted"/>
<dbReference type="Gene3D" id="3.30.450.20">
    <property type="entry name" value="PAS domain"/>
    <property type="match status" value="1"/>
</dbReference>
<protein>
    <submittedName>
        <fullName evidence="9">Sensor histidine kinase</fullName>
        <ecNumber evidence="9">2.7.13.3</ecNumber>
    </submittedName>
</protein>
<dbReference type="SUPFAM" id="SSF158472">
    <property type="entry name" value="HAMP domain-like"/>
    <property type="match status" value="1"/>
</dbReference>
<evidence type="ECO:0000256" key="5">
    <source>
        <dbReference type="ARBA" id="ARBA00022777"/>
    </source>
</evidence>
<dbReference type="InterPro" id="IPR003594">
    <property type="entry name" value="HATPase_dom"/>
</dbReference>
<dbReference type="CDD" id="cd06225">
    <property type="entry name" value="HAMP"/>
    <property type="match status" value="1"/>
</dbReference>
<dbReference type="Proteomes" id="UP001596105">
    <property type="component" value="Unassembled WGS sequence"/>
</dbReference>
<dbReference type="SMART" id="SM00387">
    <property type="entry name" value="HATPase_c"/>
    <property type="match status" value="1"/>
</dbReference>
<evidence type="ECO:0000256" key="1">
    <source>
        <dbReference type="ARBA" id="ARBA00004651"/>
    </source>
</evidence>
<feature type="transmembrane region" description="Helical" evidence="7">
    <location>
        <begin position="274"/>
        <end position="298"/>
    </location>
</feature>
<keyword evidence="7" id="KW-0812">Transmembrane</keyword>
<evidence type="ECO:0000259" key="8">
    <source>
        <dbReference type="PROSITE" id="PS50885"/>
    </source>
</evidence>
<dbReference type="EMBL" id="JBHSMH010000090">
    <property type="protein sequence ID" value="MFC5471158.1"/>
    <property type="molecule type" value="Genomic_DNA"/>
</dbReference>
<evidence type="ECO:0000256" key="7">
    <source>
        <dbReference type="SAM" id="Phobius"/>
    </source>
</evidence>
<dbReference type="EC" id="2.7.13.3" evidence="9"/>
<accession>A0ABW0M2L2</accession>
<dbReference type="InterPro" id="IPR050640">
    <property type="entry name" value="Bact_2-comp_sensor_kinase"/>
</dbReference>
<dbReference type="Pfam" id="PF06580">
    <property type="entry name" value="His_kinase"/>
    <property type="match status" value="1"/>
</dbReference>
<comment type="caution">
    <text evidence="9">The sequence shown here is derived from an EMBL/GenBank/DDBJ whole genome shotgun (WGS) entry which is preliminary data.</text>
</comment>
<keyword evidence="2" id="KW-1003">Cell membrane</keyword>
<dbReference type="PANTHER" id="PTHR34220:SF7">
    <property type="entry name" value="SENSOR HISTIDINE KINASE YPDA"/>
    <property type="match status" value="1"/>
</dbReference>
<name>A0ABW0M2L2_9BACL</name>
<feature type="domain" description="HAMP" evidence="8">
    <location>
        <begin position="295"/>
        <end position="347"/>
    </location>
</feature>
<comment type="subcellular location">
    <subcellularLocation>
        <location evidence="1">Cell membrane</location>
        <topology evidence="1">Multi-pass membrane protein</topology>
    </subcellularLocation>
</comment>
<dbReference type="InterPro" id="IPR036890">
    <property type="entry name" value="HATPase_C_sf"/>
</dbReference>
<dbReference type="GO" id="GO:0004673">
    <property type="term" value="F:protein histidine kinase activity"/>
    <property type="evidence" value="ECO:0007669"/>
    <property type="project" value="UniProtKB-EC"/>
</dbReference>
<dbReference type="Pfam" id="PF00672">
    <property type="entry name" value="HAMP"/>
    <property type="match status" value="1"/>
</dbReference>
<evidence type="ECO:0000256" key="6">
    <source>
        <dbReference type="ARBA" id="ARBA00023136"/>
    </source>
</evidence>
<dbReference type="Gene3D" id="3.30.565.10">
    <property type="entry name" value="Histidine kinase-like ATPase, C-terminal domain"/>
    <property type="match status" value="1"/>
</dbReference>
<dbReference type="Gene3D" id="6.10.340.10">
    <property type="match status" value="1"/>
</dbReference>
<dbReference type="SUPFAM" id="SSF55874">
    <property type="entry name" value="ATPase domain of HSP90 chaperone/DNA topoisomerase II/histidine kinase"/>
    <property type="match status" value="1"/>
</dbReference>
<keyword evidence="3" id="KW-0597">Phosphoprotein</keyword>
<dbReference type="PANTHER" id="PTHR34220">
    <property type="entry name" value="SENSOR HISTIDINE KINASE YPDA"/>
    <property type="match status" value="1"/>
</dbReference>
<keyword evidence="5 9" id="KW-0418">Kinase</keyword>
<evidence type="ECO:0000313" key="10">
    <source>
        <dbReference type="Proteomes" id="UP001596105"/>
    </source>
</evidence>
<dbReference type="Pfam" id="PF02518">
    <property type="entry name" value="HATPase_c"/>
    <property type="match status" value="1"/>
</dbReference>
<evidence type="ECO:0000313" key="9">
    <source>
        <dbReference type="EMBL" id="MFC5471158.1"/>
    </source>
</evidence>
<keyword evidence="6 7" id="KW-0472">Membrane</keyword>
<gene>
    <name evidence="9" type="ORF">ACFPPD_20945</name>
</gene>
<reference evidence="10" key="1">
    <citation type="journal article" date="2019" name="Int. J. Syst. Evol. Microbiol.">
        <title>The Global Catalogue of Microorganisms (GCM) 10K type strain sequencing project: providing services to taxonomists for standard genome sequencing and annotation.</title>
        <authorList>
            <consortium name="The Broad Institute Genomics Platform"/>
            <consortium name="The Broad Institute Genome Sequencing Center for Infectious Disease"/>
            <person name="Wu L."/>
            <person name="Ma J."/>
        </authorList>
    </citation>
    <scope>NUCLEOTIDE SEQUENCE [LARGE SCALE GENOMIC DNA]</scope>
    <source>
        <strain evidence="10">CCUG 57113</strain>
    </source>
</reference>
<dbReference type="InterPro" id="IPR010559">
    <property type="entry name" value="Sig_transdc_His_kin_internal"/>
</dbReference>
<keyword evidence="4 9" id="KW-0808">Transferase</keyword>